<evidence type="ECO:0008006" key="3">
    <source>
        <dbReference type="Google" id="ProtNLM"/>
    </source>
</evidence>
<accession>A0ABP4WCG5</accession>
<dbReference type="Proteomes" id="UP001500655">
    <property type="component" value="Unassembled WGS sequence"/>
</dbReference>
<organism evidence="1 2">
    <name type="scientific">Luedemannella helvata</name>
    <dbReference type="NCBI Taxonomy" id="349315"/>
    <lineage>
        <taxon>Bacteria</taxon>
        <taxon>Bacillati</taxon>
        <taxon>Actinomycetota</taxon>
        <taxon>Actinomycetes</taxon>
        <taxon>Micromonosporales</taxon>
        <taxon>Micromonosporaceae</taxon>
        <taxon>Luedemannella</taxon>
    </lineage>
</organism>
<proteinExistence type="predicted"/>
<evidence type="ECO:0000313" key="2">
    <source>
        <dbReference type="Proteomes" id="UP001500655"/>
    </source>
</evidence>
<keyword evidence="2" id="KW-1185">Reference proteome</keyword>
<name>A0ABP4WCG5_9ACTN</name>
<comment type="caution">
    <text evidence="1">The sequence shown here is derived from an EMBL/GenBank/DDBJ whole genome shotgun (WGS) entry which is preliminary data.</text>
</comment>
<gene>
    <name evidence="1" type="ORF">GCM10009681_21450</name>
</gene>
<dbReference type="EMBL" id="BAAALS010000008">
    <property type="protein sequence ID" value="GAA1749991.1"/>
    <property type="molecule type" value="Genomic_DNA"/>
</dbReference>
<reference evidence="2" key="1">
    <citation type="journal article" date="2019" name="Int. J. Syst. Evol. Microbiol.">
        <title>The Global Catalogue of Microorganisms (GCM) 10K type strain sequencing project: providing services to taxonomists for standard genome sequencing and annotation.</title>
        <authorList>
            <consortium name="The Broad Institute Genomics Platform"/>
            <consortium name="The Broad Institute Genome Sequencing Center for Infectious Disease"/>
            <person name="Wu L."/>
            <person name="Ma J."/>
        </authorList>
    </citation>
    <scope>NUCLEOTIDE SEQUENCE [LARGE SCALE GENOMIC DNA]</scope>
    <source>
        <strain evidence="2">JCM 13249</strain>
    </source>
</reference>
<sequence length="92" mass="9276">MLLAGSVAAAFAKVVPLVRWGAAGVAKVVLLVRWGAAGVANVVPLARAVPGGCSPVAGDCRGRATFRCAGAERLGLIAKGADHSKRCIQRIA</sequence>
<evidence type="ECO:0000313" key="1">
    <source>
        <dbReference type="EMBL" id="GAA1749991.1"/>
    </source>
</evidence>
<protein>
    <recommendedName>
        <fullName evidence="3">Secreted protein</fullName>
    </recommendedName>
</protein>